<evidence type="ECO:0000256" key="2">
    <source>
        <dbReference type="ARBA" id="ARBA00022692"/>
    </source>
</evidence>
<protein>
    <recommendedName>
        <fullName evidence="8">Rhodopsin domain-containing protein</fullName>
    </recommendedName>
</protein>
<feature type="compositionally biased region" description="Basic and acidic residues" evidence="6">
    <location>
        <begin position="311"/>
        <end position="328"/>
    </location>
</feature>
<name>A0A4U0TT96_9PEZI</name>
<keyword evidence="10" id="KW-1185">Reference proteome</keyword>
<dbReference type="OrthoDB" id="3934549at2759"/>
<feature type="transmembrane region" description="Helical" evidence="7">
    <location>
        <begin position="207"/>
        <end position="225"/>
    </location>
</feature>
<evidence type="ECO:0000256" key="5">
    <source>
        <dbReference type="ARBA" id="ARBA00038359"/>
    </source>
</evidence>
<keyword evidence="4 7" id="KW-0472">Membrane</keyword>
<feature type="transmembrane region" description="Helical" evidence="7">
    <location>
        <begin position="43"/>
        <end position="66"/>
    </location>
</feature>
<comment type="subcellular location">
    <subcellularLocation>
        <location evidence="1">Membrane</location>
        <topology evidence="1">Multi-pass membrane protein</topology>
    </subcellularLocation>
</comment>
<evidence type="ECO:0000259" key="8">
    <source>
        <dbReference type="Pfam" id="PF20684"/>
    </source>
</evidence>
<dbReference type="PANTHER" id="PTHR33048">
    <property type="entry name" value="PTH11-LIKE INTEGRAL MEMBRANE PROTEIN (AFU_ORTHOLOGUE AFUA_5G11245)"/>
    <property type="match status" value="1"/>
</dbReference>
<feature type="region of interest" description="Disordered" evidence="6">
    <location>
        <begin position="377"/>
        <end position="401"/>
    </location>
</feature>
<dbReference type="PANTHER" id="PTHR33048:SF47">
    <property type="entry name" value="INTEGRAL MEMBRANE PROTEIN-RELATED"/>
    <property type="match status" value="1"/>
</dbReference>
<gene>
    <name evidence="9" type="ORF">B0A50_05874</name>
</gene>
<evidence type="ECO:0000256" key="3">
    <source>
        <dbReference type="ARBA" id="ARBA00022989"/>
    </source>
</evidence>
<feature type="transmembrane region" description="Helical" evidence="7">
    <location>
        <begin position="86"/>
        <end position="110"/>
    </location>
</feature>
<reference evidence="9 10" key="1">
    <citation type="submission" date="2017-03" db="EMBL/GenBank/DDBJ databases">
        <title>Genomes of endolithic fungi from Antarctica.</title>
        <authorList>
            <person name="Coleine C."/>
            <person name="Masonjones S."/>
            <person name="Stajich J.E."/>
        </authorList>
    </citation>
    <scope>NUCLEOTIDE SEQUENCE [LARGE SCALE GENOMIC DNA]</scope>
    <source>
        <strain evidence="9 10">CCFEE 6315</strain>
    </source>
</reference>
<feature type="transmembrane region" description="Helical" evidence="7">
    <location>
        <begin position="179"/>
        <end position="200"/>
    </location>
</feature>
<keyword evidence="3 7" id="KW-1133">Transmembrane helix</keyword>
<dbReference type="GO" id="GO:0016020">
    <property type="term" value="C:membrane"/>
    <property type="evidence" value="ECO:0007669"/>
    <property type="project" value="UniProtKB-SubCell"/>
</dbReference>
<evidence type="ECO:0000313" key="10">
    <source>
        <dbReference type="Proteomes" id="UP000308549"/>
    </source>
</evidence>
<accession>A0A4U0TT96</accession>
<organism evidence="9 10">
    <name type="scientific">Salinomyces thailandicus</name>
    <dbReference type="NCBI Taxonomy" id="706561"/>
    <lineage>
        <taxon>Eukaryota</taxon>
        <taxon>Fungi</taxon>
        <taxon>Dikarya</taxon>
        <taxon>Ascomycota</taxon>
        <taxon>Pezizomycotina</taxon>
        <taxon>Dothideomycetes</taxon>
        <taxon>Dothideomycetidae</taxon>
        <taxon>Mycosphaerellales</taxon>
        <taxon>Teratosphaeriaceae</taxon>
        <taxon>Salinomyces</taxon>
    </lineage>
</organism>
<feature type="domain" description="Rhodopsin" evidence="8">
    <location>
        <begin position="27"/>
        <end position="273"/>
    </location>
</feature>
<evidence type="ECO:0000256" key="4">
    <source>
        <dbReference type="ARBA" id="ARBA00023136"/>
    </source>
</evidence>
<feature type="transmembrane region" description="Helical" evidence="7">
    <location>
        <begin position="122"/>
        <end position="144"/>
    </location>
</feature>
<dbReference type="Proteomes" id="UP000308549">
    <property type="component" value="Unassembled WGS sequence"/>
</dbReference>
<feature type="transmembrane region" description="Helical" evidence="7">
    <location>
        <begin position="245"/>
        <end position="267"/>
    </location>
</feature>
<keyword evidence="2 7" id="KW-0812">Transmembrane</keyword>
<feature type="transmembrane region" description="Helical" evidence="7">
    <location>
        <begin position="12"/>
        <end position="31"/>
    </location>
</feature>
<evidence type="ECO:0000313" key="9">
    <source>
        <dbReference type="EMBL" id="TKA25176.1"/>
    </source>
</evidence>
<feature type="region of interest" description="Disordered" evidence="6">
    <location>
        <begin position="274"/>
        <end position="328"/>
    </location>
</feature>
<comment type="caution">
    <text evidence="9">The sequence shown here is derived from an EMBL/GenBank/DDBJ whole genome shotgun (WGS) entry which is preliminary data.</text>
</comment>
<evidence type="ECO:0000256" key="7">
    <source>
        <dbReference type="SAM" id="Phobius"/>
    </source>
</evidence>
<proteinExistence type="inferred from homology"/>
<evidence type="ECO:0000256" key="1">
    <source>
        <dbReference type="ARBA" id="ARBA00004141"/>
    </source>
</evidence>
<dbReference type="InterPro" id="IPR049326">
    <property type="entry name" value="Rhodopsin_dom_fungi"/>
</dbReference>
<dbReference type="Pfam" id="PF20684">
    <property type="entry name" value="Fung_rhodopsin"/>
    <property type="match status" value="1"/>
</dbReference>
<dbReference type="EMBL" id="NAJL01000037">
    <property type="protein sequence ID" value="TKA25176.1"/>
    <property type="molecule type" value="Genomic_DNA"/>
</dbReference>
<comment type="similarity">
    <text evidence="5">Belongs to the SAT4 family.</text>
</comment>
<sequence length="401" mass="44708">MVSSTHGRALLIVGWFGLGISFGVVALRLYARFKKVRIIRADDYVMVIAWVNTLPQMIILSLSYTYGLGAHIDTLSQYNVSQALKYSFISTAFSILPGTLARLSFAMLLLRIIVPGDYAKKYTIWIASVIQLLINAATMIQIYAQCGPDIAANWDQAVKAHATCQPPIVQTVLGAAQSAFNSTCDLLFATIPALIIWSLHVARREKVILACTLMFWMIAFAASMLKAVQTRNLNLRDSDFTYHLVQFQIFICVENYAVIICASVPGLRGLLSRKTGRGSSGEAGSDSYRMDNLSSSQGRSTIDAKPSYPTQRERREQDNLSEERILGRHADPWPNAEITRTVEVRCSFAKGHRRWMESKDRLRRKAVPSFLQETWFEPGSRPVSEEGSEVRGDGFQPAGLV</sequence>
<dbReference type="AlphaFoldDB" id="A0A4U0TT96"/>
<dbReference type="InterPro" id="IPR052337">
    <property type="entry name" value="SAT4-like"/>
</dbReference>
<evidence type="ECO:0000256" key="6">
    <source>
        <dbReference type="SAM" id="MobiDB-lite"/>
    </source>
</evidence>